<accession>A0A0D2KIB3</accession>
<evidence type="ECO:0000313" key="1">
    <source>
        <dbReference type="EMBL" id="KJA14367.1"/>
    </source>
</evidence>
<reference evidence="2" key="1">
    <citation type="submission" date="2014-04" db="EMBL/GenBank/DDBJ databases">
        <title>Evolutionary Origins and Diversification of the Mycorrhizal Mutualists.</title>
        <authorList>
            <consortium name="DOE Joint Genome Institute"/>
            <consortium name="Mycorrhizal Genomics Consortium"/>
            <person name="Kohler A."/>
            <person name="Kuo A."/>
            <person name="Nagy L.G."/>
            <person name="Floudas D."/>
            <person name="Copeland A."/>
            <person name="Barry K.W."/>
            <person name="Cichocki N."/>
            <person name="Veneault-Fourrey C."/>
            <person name="LaButti K."/>
            <person name="Lindquist E.A."/>
            <person name="Lipzen A."/>
            <person name="Lundell T."/>
            <person name="Morin E."/>
            <person name="Murat C."/>
            <person name="Riley R."/>
            <person name="Ohm R."/>
            <person name="Sun H."/>
            <person name="Tunlid A."/>
            <person name="Henrissat B."/>
            <person name="Grigoriev I.V."/>
            <person name="Hibbett D.S."/>
            <person name="Martin F."/>
        </authorList>
    </citation>
    <scope>NUCLEOTIDE SEQUENCE [LARGE SCALE GENOMIC DNA]</scope>
    <source>
        <strain evidence="2">FD-334 SS-4</strain>
    </source>
</reference>
<dbReference type="Proteomes" id="UP000054270">
    <property type="component" value="Unassembled WGS sequence"/>
</dbReference>
<sequence>MDSIVTQLITVAVATASTVTGVSLPAWQPADAIIRDIREVTSVRKISGYLDINVKI</sequence>
<keyword evidence="2" id="KW-1185">Reference proteome</keyword>
<proteinExistence type="predicted"/>
<gene>
    <name evidence="1" type="ORF">HYPSUDRAFT_49250</name>
</gene>
<dbReference type="AlphaFoldDB" id="A0A0D2KIB3"/>
<protein>
    <submittedName>
        <fullName evidence="1">Uncharacterized protein</fullName>
    </submittedName>
</protein>
<organism evidence="1 2">
    <name type="scientific">Hypholoma sublateritium (strain FD-334 SS-4)</name>
    <dbReference type="NCBI Taxonomy" id="945553"/>
    <lineage>
        <taxon>Eukaryota</taxon>
        <taxon>Fungi</taxon>
        <taxon>Dikarya</taxon>
        <taxon>Basidiomycota</taxon>
        <taxon>Agaricomycotina</taxon>
        <taxon>Agaricomycetes</taxon>
        <taxon>Agaricomycetidae</taxon>
        <taxon>Agaricales</taxon>
        <taxon>Agaricineae</taxon>
        <taxon>Strophariaceae</taxon>
        <taxon>Hypholoma</taxon>
    </lineage>
</organism>
<dbReference type="EMBL" id="KN817682">
    <property type="protein sequence ID" value="KJA14367.1"/>
    <property type="molecule type" value="Genomic_DNA"/>
</dbReference>
<name>A0A0D2KIB3_HYPSF</name>
<evidence type="ECO:0000313" key="2">
    <source>
        <dbReference type="Proteomes" id="UP000054270"/>
    </source>
</evidence>